<proteinExistence type="predicted"/>
<evidence type="ECO:0000313" key="2">
    <source>
        <dbReference type="Proteomes" id="UP000789366"/>
    </source>
</evidence>
<sequence>VDKENIVSTYFNLQISQDIILHVHNPISDGYCGFRSLAVAFFKDEEKWKDVKFVIKDQLIKQKELYSNILEYNMNYLMTVLSYLSQTCLIKFWFYFPECAQLASDTFNMPVIVFGTGPATTLLFLPYNQKPGRRSKPIILQ</sequence>
<evidence type="ECO:0000313" key="1">
    <source>
        <dbReference type="EMBL" id="CAG8719827.1"/>
    </source>
</evidence>
<accession>A0ACA9PU52</accession>
<gene>
    <name evidence="1" type="ORF">SPELUC_LOCUS12355</name>
</gene>
<organism evidence="1 2">
    <name type="scientific">Cetraspora pellucida</name>
    <dbReference type="NCBI Taxonomy" id="1433469"/>
    <lineage>
        <taxon>Eukaryota</taxon>
        <taxon>Fungi</taxon>
        <taxon>Fungi incertae sedis</taxon>
        <taxon>Mucoromycota</taxon>
        <taxon>Glomeromycotina</taxon>
        <taxon>Glomeromycetes</taxon>
        <taxon>Diversisporales</taxon>
        <taxon>Gigasporaceae</taxon>
        <taxon>Cetraspora</taxon>
    </lineage>
</organism>
<dbReference type="EMBL" id="CAJVPW010028982">
    <property type="protein sequence ID" value="CAG8719827.1"/>
    <property type="molecule type" value="Genomic_DNA"/>
</dbReference>
<reference evidence="1" key="1">
    <citation type="submission" date="2021-06" db="EMBL/GenBank/DDBJ databases">
        <authorList>
            <person name="Kallberg Y."/>
            <person name="Tangrot J."/>
            <person name="Rosling A."/>
        </authorList>
    </citation>
    <scope>NUCLEOTIDE SEQUENCE</scope>
    <source>
        <strain evidence="1">28 12/20/2015</strain>
    </source>
</reference>
<comment type="caution">
    <text evidence="1">The sequence shown here is derived from an EMBL/GenBank/DDBJ whole genome shotgun (WGS) entry which is preliminary data.</text>
</comment>
<name>A0ACA9PU52_9GLOM</name>
<dbReference type="Proteomes" id="UP000789366">
    <property type="component" value="Unassembled WGS sequence"/>
</dbReference>
<feature type="non-terminal residue" evidence="1">
    <location>
        <position position="1"/>
    </location>
</feature>
<protein>
    <submittedName>
        <fullName evidence="1">3953_t:CDS:1</fullName>
    </submittedName>
</protein>
<keyword evidence="2" id="KW-1185">Reference proteome</keyword>